<dbReference type="EMBL" id="KN832007">
    <property type="protein sequence ID" value="KIN99187.1"/>
    <property type="molecule type" value="Genomic_DNA"/>
</dbReference>
<evidence type="ECO:0000313" key="1">
    <source>
        <dbReference type="EMBL" id="KIN99187.1"/>
    </source>
</evidence>
<reference evidence="1 2" key="1">
    <citation type="submission" date="2014-04" db="EMBL/GenBank/DDBJ databases">
        <authorList>
            <consortium name="DOE Joint Genome Institute"/>
            <person name="Kuo A."/>
            <person name="Kohler A."/>
            <person name="Costa M.D."/>
            <person name="Nagy L.G."/>
            <person name="Floudas D."/>
            <person name="Copeland A."/>
            <person name="Barry K.W."/>
            <person name="Cichocki N."/>
            <person name="Veneault-Fourrey C."/>
            <person name="LaButti K."/>
            <person name="Lindquist E.A."/>
            <person name="Lipzen A."/>
            <person name="Lundell T."/>
            <person name="Morin E."/>
            <person name="Murat C."/>
            <person name="Sun H."/>
            <person name="Tunlid A."/>
            <person name="Henrissat B."/>
            <person name="Grigoriev I.V."/>
            <person name="Hibbett D.S."/>
            <person name="Martin F."/>
            <person name="Nordberg H.P."/>
            <person name="Cantor M.N."/>
            <person name="Hua S.X."/>
        </authorList>
    </citation>
    <scope>NUCLEOTIDE SEQUENCE [LARGE SCALE GENOMIC DNA]</scope>
    <source>
        <strain evidence="1 2">Marx 270</strain>
    </source>
</reference>
<protein>
    <submittedName>
        <fullName evidence="1">Uncharacterized protein</fullName>
    </submittedName>
</protein>
<sequence>IFDCVRLHEFVSSGDRKLVSPHISDRMRSGLAILARAVESSIRGAEQGVLLARSILETESKTELQMLTKNYQHLFKAIRGNLRDAQMGLETVLSQCKNMTWELANHAKADGILARFGGKVKARHDAMMHLHRVTDTLVPAIDGMNLLIDWWSVLLNAAGVLAEAATRVKNIAAFQSNARIGLGQITGGLELYQEVMREPMHSFRAKWKEHS</sequence>
<organism evidence="1 2">
    <name type="scientific">Pisolithus tinctorius Marx 270</name>
    <dbReference type="NCBI Taxonomy" id="870435"/>
    <lineage>
        <taxon>Eukaryota</taxon>
        <taxon>Fungi</taxon>
        <taxon>Dikarya</taxon>
        <taxon>Basidiomycota</taxon>
        <taxon>Agaricomycotina</taxon>
        <taxon>Agaricomycetes</taxon>
        <taxon>Agaricomycetidae</taxon>
        <taxon>Boletales</taxon>
        <taxon>Sclerodermatineae</taxon>
        <taxon>Pisolithaceae</taxon>
        <taxon>Pisolithus</taxon>
    </lineage>
</organism>
<dbReference type="HOGENOM" id="CLU_1454962_0_0_1"/>
<keyword evidence="2" id="KW-1185">Reference proteome</keyword>
<dbReference type="Proteomes" id="UP000054217">
    <property type="component" value="Unassembled WGS sequence"/>
</dbReference>
<dbReference type="OrthoDB" id="10391240at2759"/>
<name>A0A0C3IQF5_PISTI</name>
<proteinExistence type="predicted"/>
<dbReference type="AlphaFoldDB" id="A0A0C3IQF5"/>
<accession>A0A0C3IQF5</accession>
<reference evidence="2" key="2">
    <citation type="submission" date="2015-01" db="EMBL/GenBank/DDBJ databases">
        <title>Evolutionary Origins and Diversification of the Mycorrhizal Mutualists.</title>
        <authorList>
            <consortium name="DOE Joint Genome Institute"/>
            <consortium name="Mycorrhizal Genomics Consortium"/>
            <person name="Kohler A."/>
            <person name="Kuo A."/>
            <person name="Nagy L.G."/>
            <person name="Floudas D."/>
            <person name="Copeland A."/>
            <person name="Barry K.W."/>
            <person name="Cichocki N."/>
            <person name="Veneault-Fourrey C."/>
            <person name="LaButti K."/>
            <person name="Lindquist E.A."/>
            <person name="Lipzen A."/>
            <person name="Lundell T."/>
            <person name="Morin E."/>
            <person name="Murat C."/>
            <person name="Riley R."/>
            <person name="Ohm R."/>
            <person name="Sun H."/>
            <person name="Tunlid A."/>
            <person name="Henrissat B."/>
            <person name="Grigoriev I.V."/>
            <person name="Hibbett D.S."/>
            <person name="Martin F."/>
        </authorList>
    </citation>
    <scope>NUCLEOTIDE SEQUENCE [LARGE SCALE GENOMIC DNA]</scope>
    <source>
        <strain evidence="2">Marx 270</strain>
    </source>
</reference>
<evidence type="ECO:0000313" key="2">
    <source>
        <dbReference type="Proteomes" id="UP000054217"/>
    </source>
</evidence>
<dbReference type="InParanoid" id="A0A0C3IQF5"/>
<feature type="non-terminal residue" evidence="1">
    <location>
        <position position="1"/>
    </location>
</feature>
<gene>
    <name evidence="1" type="ORF">M404DRAFT_1004868</name>
</gene>